<reference evidence="2 3" key="1">
    <citation type="journal article" date="2024" name="Plant Biotechnol. J.">
        <title>Dendrobium thyrsiflorum genome and its molecular insights into genes involved in important horticultural traits.</title>
        <authorList>
            <person name="Chen B."/>
            <person name="Wang J.Y."/>
            <person name="Zheng P.J."/>
            <person name="Li K.L."/>
            <person name="Liang Y.M."/>
            <person name="Chen X.F."/>
            <person name="Zhang C."/>
            <person name="Zhao X."/>
            <person name="He X."/>
            <person name="Zhang G.Q."/>
            <person name="Liu Z.J."/>
            <person name="Xu Q."/>
        </authorList>
    </citation>
    <scope>NUCLEOTIDE SEQUENCE [LARGE SCALE GENOMIC DNA]</scope>
    <source>
        <strain evidence="2">GZMU011</strain>
    </source>
</reference>
<feature type="region of interest" description="Disordered" evidence="1">
    <location>
        <begin position="93"/>
        <end position="190"/>
    </location>
</feature>
<comment type="caution">
    <text evidence="2">The sequence shown here is derived from an EMBL/GenBank/DDBJ whole genome shotgun (WGS) entry which is preliminary data.</text>
</comment>
<dbReference type="EMBL" id="JANQDX010000018">
    <property type="protein sequence ID" value="KAL0906956.1"/>
    <property type="molecule type" value="Genomic_DNA"/>
</dbReference>
<evidence type="ECO:0000313" key="3">
    <source>
        <dbReference type="Proteomes" id="UP001552299"/>
    </source>
</evidence>
<feature type="compositionally biased region" description="Basic and acidic residues" evidence="1">
    <location>
        <begin position="96"/>
        <end position="112"/>
    </location>
</feature>
<name>A0ABD0U969_DENTH</name>
<dbReference type="AlphaFoldDB" id="A0ABD0U969"/>
<accession>A0ABD0U969</accession>
<gene>
    <name evidence="2" type="ORF">M5K25_025490</name>
</gene>
<feature type="region of interest" description="Disordered" evidence="1">
    <location>
        <begin position="34"/>
        <end position="55"/>
    </location>
</feature>
<evidence type="ECO:0000313" key="2">
    <source>
        <dbReference type="EMBL" id="KAL0906956.1"/>
    </source>
</evidence>
<sequence length="190" mass="21203">MSPDQAPEALSEGSKRNSGYQTVSKFYNLIVESSGSTRRIQRAQDRKNPTSVGQEIVHRTIHDQGVQYRPSVHNYPLLPRIYNPCHSRKTINRAPFHLEKGPRLKESKETQDRSCTLAPPRPPPDHQSKALHFAGPPPDHQSKALHFAGPPPDHQNKALYFAGPPPDHQSKALHFAGPPAEDPILRRSSA</sequence>
<keyword evidence="3" id="KW-1185">Reference proteome</keyword>
<protein>
    <submittedName>
        <fullName evidence="2">Uncharacterized protein</fullName>
    </submittedName>
</protein>
<evidence type="ECO:0000256" key="1">
    <source>
        <dbReference type="SAM" id="MobiDB-lite"/>
    </source>
</evidence>
<organism evidence="2 3">
    <name type="scientific">Dendrobium thyrsiflorum</name>
    <name type="common">Pinecone-like raceme dendrobium</name>
    <name type="synonym">Orchid</name>
    <dbReference type="NCBI Taxonomy" id="117978"/>
    <lineage>
        <taxon>Eukaryota</taxon>
        <taxon>Viridiplantae</taxon>
        <taxon>Streptophyta</taxon>
        <taxon>Embryophyta</taxon>
        <taxon>Tracheophyta</taxon>
        <taxon>Spermatophyta</taxon>
        <taxon>Magnoliopsida</taxon>
        <taxon>Liliopsida</taxon>
        <taxon>Asparagales</taxon>
        <taxon>Orchidaceae</taxon>
        <taxon>Epidendroideae</taxon>
        <taxon>Malaxideae</taxon>
        <taxon>Dendrobiinae</taxon>
        <taxon>Dendrobium</taxon>
    </lineage>
</organism>
<proteinExistence type="predicted"/>
<dbReference type="Proteomes" id="UP001552299">
    <property type="component" value="Unassembled WGS sequence"/>
</dbReference>